<feature type="compositionally biased region" description="Polar residues" evidence="1">
    <location>
        <begin position="366"/>
        <end position="424"/>
    </location>
</feature>
<comment type="caution">
    <text evidence="2">The sequence shown here is derived from an EMBL/GenBank/DDBJ whole genome shotgun (WGS) entry which is preliminary data.</text>
</comment>
<dbReference type="Proteomes" id="UP001224890">
    <property type="component" value="Unassembled WGS sequence"/>
</dbReference>
<sequence length="424" mass="44835">MAAQLFTSDNVAELINLGSCALVDLNSFVGNCFTTHSKIEPIKSKLREFQAVVNRANTFAKGVMTSPEVRSSIDIHAGICTENITRLKLDLDQHTAQNCWASGANTLFRDATLTHANRVTVSLAALDLNCNIALKSFKRCNVITSGDSLSLQIFKSDLLDKMYPSTIFALISAAETRALSFNQHPPPAPPPRPPYNAPAPSRVTTMAAPVRPPFNQPAAPQAAPQAVGMAGLAPSRRAAPSFNPLPPRPPYNIPAPSRGATMAAPVRPPFNQLAAPQAAGMAGPAPRRRAASYSASRPAQPFTPSPNHFAPPRPPAGVPTPSGQQATPNGAGMLAPSRINSHASVTPARPPEQRPVPQNVGMYGSFASSRIVPQSAGQGNGPFPQSGQQQIIIQNAHTVNLTGPGNEVYTTGRAQDNGNSRTRR</sequence>
<name>A0AAJ0AZ92_9PEZI</name>
<proteinExistence type="predicted"/>
<feature type="compositionally biased region" description="Pro residues" evidence="1">
    <location>
        <begin position="301"/>
        <end position="318"/>
    </location>
</feature>
<keyword evidence="3" id="KW-1185">Reference proteome</keyword>
<dbReference type="RefSeq" id="XP_060435977.1">
    <property type="nucleotide sequence ID" value="XM_060571540.1"/>
</dbReference>
<evidence type="ECO:0000256" key="1">
    <source>
        <dbReference type="SAM" id="MobiDB-lite"/>
    </source>
</evidence>
<feature type="compositionally biased region" description="Pro residues" evidence="1">
    <location>
        <begin position="243"/>
        <end position="253"/>
    </location>
</feature>
<feature type="region of interest" description="Disordered" evidence="1">
    <location>
        <begin position="181"/>
        <end position="424"/>
    </location>
</feature>
<dbReference type="AlphaFoldDB" id="A0AAJ0AZ92"/>
<accession>A0AAJ0AZ92</accession>
<protein>
    <submittedName>
        <fullName evidence="2">Uncharacterized protein</fullName>
    </submittedName>
</protein>
<dbReference type="GeneID" id="85456066"/>
<feature type="compositionally biased region" description="Low complexity" evidence="1">
    <location>
        <begin position="274"/>
        <end position="300"/>
    </location>
</feature>
<evidence type="ECO:0000313" key="3">
    <source>
        <dbReference type="Proteomes" id="UP001224890"/>
    </source>
</evidence>
<organism evidence="2 3">
    <name type="scientific">Colletotrichum godetiae</name>
    <dbReference type="NCBI Taxonomy" id="1209918"/>
    <lineage>
        <taxon>Eukaryota</taxon>
        <taxon>Fungi</taxon>
        <taxon>Dikarya</taxon>
        <taxon>Ascomycota</taxon>
        <taxon>Pezizomycotina</taxon>
        <taxon>Sordariomycetes</taxon>
        <taxon>Hypocreomycetidae</taxon>
        <taxon>Glomerellales</taxon>
        <taxon>Glomerellaceae</taxon>
        <taxon>Colletotrichum</taxon>
        <taxon>Colletotrichum acutatum species complex</taxon>
    </lineage>
</organism>
<dbReference type="EMBL" id="JAHMHR010000002">
    <property type="protein sequence ID" value="KAK1700220.1"/>
    <property type="molecule type" value="Genomic_DNA"/>
</dbReference>
<feature type="compositionally biased region" description="Pro residues" evidence="1">
    <location>
        <begin position="184"/>
        <end position="197"/>
    </location>
</feature>
<gene>
    <name evidence="2" type="ORF">BDP55DRAFT_625823</name>
</gene>
<feature type="compositionally biased region" description="Low complexity" evidence="1">
    <location>
        <begin position="216"/>
        <end position="226"/>
    </location>
</feature>
<evidence type="ECO:0000313" key="2">
    <source>
        <dbReference type="EMBL" id="KAK1700220.1"/>
    </source>
</evidence>
<reference evidence="2" key="1">
    <citation type="submission" date="2021-06" db="EMBL/GenBank/DDBJ databases">
        <title>Comparative genomics, transcriptomics and evolutionary studies reveal genomic signatures of adaptation to plant cell wall in hemibiotrophic fungi.</title>
        <authorList>
            <consortium name="DOE Joint Genome Institute"/>
            <person name="Baroncelli R."/>
            <person name="Diaz J.F."/>
            <person name="Benocci T."/>
            <person name="Peng M."/>
            <person name="Battaglia E."/>
            <person name="Haridas S."/>
            <person name="Andreopoulos W."/>
            <person name="Labutti K."/>
            <person name="Pangilinan J."/>
            <person name="Floch G.L."/>
            <person name="Makela M.R."/>
            <person name="Henrissat B."/>
            <person name="Grigoriev I.V."/>
            <person name="Crouch J.A."/>
            <person name="De Vries R.P."/>
            <person name="Sukno S.A."/>
            <person name="Thon M.R."/>
        </authorList>
    </citation>
    <scope>NUCLEOTIDE SEQUENCE</scope>
    <source>
        <strain evidence="2">CBS 193.32</strain>
    </source>
</reference>